<dbReference type="PANTHER" id="PTHR32044">
    <property type="entry name" value="GLUCOMANNAN 4-BETA-MANNOSYLTRANSFERASE 9"/>
    <property type="match status" value="1"/>
</dbReference>
<reference evidence="12 13" key="1">
    <citation type="journal article" date="2017" name="Plant Biotechnol. J.">
        <title>A comprehensive draft genome sequence for lupin (Lupinus angustifolius), an emerging health food: insights into plant-microbe interactions and legume evolution.</title>
        <authorList>
            <person name="Hane J.K."/>
            <person name="Ming Y."/>
            <person name="Kamphuis L.G."/>
            <person name="Nelson M.N."/>
            <person name="Garg G."/>
            <person name="Atkins C.A."/>
            <person name="Bayer P.E."/>
            <person name="Bravo A."/>
            <person name="Bringans S."/>
            <person name="Cannon S."/>
            <person name="Edwards D."/>
            <person name="Foley R."/>
            <person name="Gao L.L."/>
            <person name="Harrison M.J."/>
            <person name="Huang W."/>
            <person name="Hurgobin B."/>
            <person name="Li S."/>
            <person name="Liu C.W."/>
            <person name="McGrath A."/>
            <person name="Morahan G."/>
            <person name="Murray J."/>
            <person name="Weller J."/>
            <person name="Jian J."/>
            <person name="Singh K.B."/>
        </authorList>
    </citation>
    <scope>NUCLEOTIDE SEQUENCE</scope>
    <source>
        <strain evidence="13">cv. Tanjil</strain>
        <tissue evidence="12">Whole plant</tissue>
    </source>
</reference>
<evidence type="ECO:0000256" key="8">
    <source>
        <dbReference type="ARBA" id="ARBA00023316"/>
    </source>
</evidence>
<evidence type="ECO:0000256" key="10">
    <source>
        <dbReference type="SAM" id="Phobius"/>
    </source>
</evidence>
<organism evidence="12 13">
    <name type="scientific">Lupinus angustifolius</name>
    <name type="common">Narrow-leaved blue lupine</name>
    <dbReference type="NCBI Taxonomy" id="3871"/>
    <lineage>
        <taxon>Eukaryota</taxon>
        <taxon>Viridiplantae</taxon>
        <taxon>Streptophyta</taxon>
        <taxon>Embryophyta</taxon>
        <taxon>Tracheophyta</taxon>
        <taxon>Spermatophyta</taxon>
        <taxon>Magnoliopsida</taxon>
        <taxon>eudicotyledons</taxon>
        <taxon>Gunneridae</taxon>
        <taxon>Pentapetalae</taxon>
        <taxon>rosids</taxon>
        <taxon>fabids</taxon>
        <taxon>Fabales</taxon>
        <taxon>Fabaceae</taxon>
        <taxon>Papilionoideae</taxon>
        <taxon>50 kb inversion clade</taxon>
        <taxon>genistoids sensu lato</taxon>
        <taxon>core genistoids</taxon>
        <taxon>Genisteae</taxon>
        <taxon>Lupinus</taxon>
    </lineage>
</organism>
<dbReference type="PANTHER" id="PTHR32044:SF11">
    <property type="entry name" value="XYLOGLUCAN GLYCOSYLTRANSFERASE 4"/>
    <property type="match status" value="1"/>
</dbReference>
<dbReference type="GO" id="GO:0099402">
    <property type="term" value="P:plant organ development"/>
    <property type="evidence" value="ECO:0007669"/>
    <property type="project" value="UniProtKB-ARBA"/>
</dbReference>
<sequence length="846" mass="96453">MASPNSVLVTTEKSTNEFTLLQVHDSDSQMFLEKKQKAASLKQFSWFLLLKLHKVLTCLSWLNTGFKSTFALVKKRISLSGISDEDPKYRGRLYRIIMVFLALSIGALVIEIIAHFNKWNLHSMMVKPFEVQNLLHWSYMAWLSFREDYVAPFVLLVSKFCIVLFMIQSLDRLVLCLGCFWIKFKKLKPTIEEDAHDVEDPSNFPMVLVQIPMCNEREVYAQSIGAVSQLDWPKDRILIQVLDDSDDSNLQLLIKDEVSTWKDKGVNIIYRHRLIRTGYKAGNLKSAMSCDYIKDYEFVAIFDADFQPNPDFLKLTVPHFKGKPDLGLVQARWSFVNKDENLLTRLQNINLCFHFEVEQQVNGHFLNFFGFNGTAGVWRIKALEESGGWLERTTVEDMDIAVRAHLNGWKFIYLNDVKVLCELPESYEAYKKQQHRWHSGPMQLFRICLPAIITSKISKWKKANLIFLFFLLRKLILPFYSFTLFCVILPFTMFIPEAELPLWVICYVPIVMSFLNILPSPKSVPFLVPYLLFENTMSVTKFNAMVSGLFQLGSAYEWVVTKKTGRSSESDLLALVERESKCSNEDKILRRRSESGLELLGKLKEAEKHQKKKRNKLYRKELALALLLLTASARSLLSEHGVHFYFLLFQGLSFLVMGLDLIDRVEGDRERKLDIEIMNMATTLLSSSLSCLSLHSIPFSSSTTLSTSLLPFNFVPRTSFLKKARLSIVKAVEEEQEQVTIAEQTPTVVVPVSPSDTLTMFFQAEGTLNESSIPSLTKALQETDGVANLNVRVDEGLAIVELKKQTTVQATGVASSLLETIQGSGFKLQTLHLSFDDEEDAAAVVA</sequence>
<keyword evidence="2" id="KW-0328">Glycosyltransferase</keyword>
<feature type="domain" description="Glycosyltransferase 2-like" evidence="11">
    <location>
        <begin position="299"/>
        <end position="493"/>
    </location>
</feature>
<protein>
    <recommendedName>
        <fullName evidence="11">Glycosyltransferase 2-like domain-containing protein</fullName>
    </recommendedName>
</protein>
<evidence type="ECO:0000256" key="4">
    <source>
        <dbReference type="ARBA" id="ARBA00022692"/>
    </source>
</evidence>
<dbReference type="Gramene" id="OIW06680">
    <property type="protein sequence ID" value="OIW06680"/>
    <property type="gene ID" value="TanjilG_04074"/>
</dbReference>
<keyword evidence="8" id="KW-0961">Cell wall biogenesis/degradation</keyword>
<dbReference type="Proteomes" id="UP000188354">
    <property type="component" value="Chromosome LG08"/>
</dbReference>
<evidence type="ECO:0000256" key="2">
    <source>
        <dbReference type="ARBA" id="ARBA00022676"/>
    </source>
</evidence>
<dbReference type="InterPro" id="IPR029044">
    <property type="entry name" value="Nucleotide-diphossugar_trans"/>
</dbReference>
<dbReference type="AlphaFoldDB" id="A0A4P1RAZ5"/>
<dbReference type="Gene3D" id="3.90.550.10">
    <property type="entry name" value="Spore Coat Polysaccharide Biosynthesis Protein SpsA, Chain A"/>
    <property type="match status" value="1"/>
</dbReference>
<comment type="subcellular location">
    <subcellularLocation>
        <location evidence="1">Golgi apparatus membrane</location>
        <topology evidence="1">Multi-pass membrane protein</topology>
    </subcellularLocation>
</comment>
<evidence type="ECO:0000256" key="7">
    <source>
        <dbReference type="ARBA" id="ARBA00023136"/>
    </source>
</evidence>
<dbReference type="FunFam" id="3.90.550.10:FF:000007">
    <property type="entry name" value="probable xyloglucan glycosyltransferase 5"/>
    <property type="match status" value="1"/>
</dbReference>
<keyword evidence="3" id="KW-0808">Transferase</keyword>
<dbReference type="SUPFAM" id="SSF53448">
    <property type="entry name" value="Nucleotide-diphospho-sugar transferases"/>
    <property type="match status" value="1"/>
</dbReference>
<evidence type="ECO:0000313" key="13">
    <source>
        <dbReference type="Proteomes" id="UP000188354"/>
    </source>
</evidence>
<evidence type="ECO:0000256" key="5">
    <source>
        <dbReference type="ARBA" id="ARBA00022989"/>
    </source>
</evidence>
<evidence type="ECO:0000256" key="1">
    <source>
        <dbReference type="ARBA" id="ARBA00004653"/>
    </source>
</evidence>
<dbReference type="GO" id="GO:0000139">
    <property type="term" value="C:Golgi membrane"/>
    <property type="evidence" value="ECO:0007669"/>
    <property type="project" value="UniProtKB-SubCell"/>
</dbReference>
<dbReference type="STRING" id="3871.A0A4P1RAZ5"/>
<dbReference type="GO" id="GO:0071555">
    <property type="term" value="P:cell wall organization"/>
    <property type="evidence" value="ECO:0007669"/>
    <property type="project" value="UniProtKB-KW"/>
</dbReference>
<dbReference type="EMBL" id="CM007368">
    <property type="protein sequence ID" value="OIW06680.1"/>
    <property type="molecule type" value="Genomic_DNA"/>
</dbReference>
<dbReference type="Pfam" id="PF13632">
    <property type="entry name" value="Glyco_trans_2_3"/>
    <property type="match status" value="1"/>
</dbReference>
<keyword evidence="4 10" id="KW-0812">Transmembrane</keyword>
<dbReference type="InterPro" id="IPR001173">
    <property type="entry name" value="Glyco_trans_2-like"/>
</dbReference>
<feature type="transmembrane region" description="Helical" evidence="10">
    <location>
        <begin position="617"/>
        <end position="637"/>
    </location>
</feature>
<accession>A0A4P1RAZ5</accession>
<keyword evidence="13" id="KW-1185">Reference proteome</keyword>
<evidence type="ECO:0000313" key="12">
    <source>
        <dbReference type="EMBL" id="OIW06680.1"/>
    </source>
</evidence>
<evidence type="ECO:0000256" key="9">
    <source>
        <dbReference type="ARBA" id="ARBA00061151"/>
    </source>
</evidence>
<dbReference type="GO" id="GO:0048868">
    <property type="term" value="P:pollen tube development"/>
    <property type="evidence" value="ECO:0007669"/>
    <property type="project" value="UniProtKB-ARBA"/>
</dbReference>
<feature type="transmembrane region" description="Helical" evidence="10">
    <location>
        <begin position="465"/>
        <end position="494"/>
    </location>
</feature>
<evidence type="ECO:0000256" key="6">
    <source>
        <dbReference type="ARBA" id="ARBA00023034"/>
    </source>
</evidence>
<name>A0A4P1RAZ5_LUPAN</name>
<proteinExistence type="inferred from homology"/>
<evidence type="ECO:0000256" key="3">
    <source>
        <dbReference type="ARBA" id="ARBA00022679"/>
    </source>
</evidence>
<dbReference type="GO" id="GO:0016757">
    <property type="term" value="F:glycosyltransferase activity"/>
    <property type="evidence" value="ECO:0007669"/>
    <property type="project" value="UniProtKB-KW"/>
</dbReference>
<keyword evidence="6" id="KW-0333">Golgi apparatus</keyword>
<keyword evidence="7 10" id="KW-0472">Membrane</keyword>
<feature type="transmembrane region" description="Helical" evidence="10">
    <location>
        <begin position="93"/>
        <end position="116"/>
    </location>
</feature>
<gene>
    <name evidence="12" type="ORF">TanjilG_04074</name>
</gene>
<keyword evidence="5 10" id="KW-1133">Transmembrane helix</keyword>
<comment type="similarity">
    <text evidence="9">Belongs to the glycosyltransferase 2 family. Plant cellulose synthase-like C subfamily.</text>
</comment>
<feature type="transmembrane region" description="Helical" evidence="10">
    <location>
        <begin position="500"/>
        <end position="518"/>
    </location>
</feature>
<feature type="transmembrane region" description="Helical" evidence="10">
    <location>
        <begin position="149"/>
        <end position="167"/>
    </location>
</feature>
<evidence type="ECO:0000259" key="11">
    <source>
        <dbReference type="Pfam" id="PF13632"/>
    </source>
</evidence>